<evidence type="ECO:0000256" key="2">
    <source>
        <dbReference type="ARBA" id="ARBA00022679"/>
    </source>
</evidence>
<dbReference type="Gene3D" id="3.90.228.10">
    <property type="match status" value="1"/>
</dbReference>
<protein>
    <recommendedName>
        <fullName evidence="6">Poly [ADP-ribose] polymerase</fullName>
        <shortName evidence="6">PARP</shortName>
        <ecNumber evidence="6">2.4.2.-</ecNumber>
    </recommendedName>
</protein>
<reference evidence="8" key="1">
    <citation type="submission" date="2020-05" db="UniProtKB">
        <authorList>
            <consortium name="EnsemblMetazoa"/>
        </authorList>
    </citation>
    <scope>IDENTIFICATION</scope>
    <source>
        <strain evidence="8">BB02</strain>
    </source>
</reference>
<dbReference type="KEGG" id="bgt:106067544"/>
<evidence type="ECO:0000259" key="7">
    <source>
        <dbReference type="PROSITE" id="PS51059"/>
    </source>
</evidence>
<dbReference type="Proteomes" id="UP000076420">
    <property type="component" value="Unassembled WGS sequence"/>
</dbReference>
<dbReference type="EnsemblMetazoa" id="BGLB033609-RA">
    <property type="protein sequence ID" value="BGLB033609-PA"/>
    <property type="gene ID" value="BGLB033609"/>
</dbReference>
<dbReference type="RefSeq" id="XP_013082184.2">
    <property type="nucleotide sequence ID" value="XM_013226730.2"/>
</dbReference>
<evidence type="ECO:0000256" key="3">
    <source>
        <dbReference type="ARBA" id="ARBA00022695"/>
    </source>
</evidence>
<keyword evidence="4 6" id="KW-0520">NAD</keyword>
<dbReference type="InterPro" id="IPR051838">
    <property type="entry name" value="ARTD_PARP"/>
</dbReference>
<dbReference type="PANTHER" id="PTHR21328">
    <property type="entry name" value="POLY ADP-RIBOSE POLYMERASE FAMILY, MEMBER PARP"/>
    <property type="match status" value="1"/>
</dbReference>
<comment type="similarity">
    <text evidence="5">Belongs to the ARTD/PARP family.</text>
</comment>
<sequence length="575" mass="66309">MQKEVNEGMKTPLLEMQQEANEGLKLSVSSSSMQDSTYEEMYDSELCENFDSDDSDDDIPEIHPLLQKDIQLLQIFFPQSCIKTSLVSQLCQMDLTMCFPLTHLNEMKMRAWGLCKGFPINIRLTVNSKLYLATNETVIAKVFQETSTKCNSVLGQLERIARYFCTKQFSILTNEIVQKHIDNCSFQDNVLNGFKDSESGETCELEKKTPSLDYGLLSQIYYYMQERITTLSNFCPICDNLHPGCADKVLLKPVVCTNTLCMFTYQTFEAMTDLAHWINVQPEVVQLLILLTKAAIEHSRDGHLSPAPLIFNPENSTELIVDLNTKCSELREITKFIPDIKDMLDLSEDLLKNNFQEAHIASYPLLRWIISSLRAHIEYIPPEKQFEFMTTDHQFLLLFKPPREDTIFNQKKNKYGSVFAFHGSPIFNWHSIIREGLLVASGTSRQLNGAAYGNGIYLSPNLHLSLGYSCFSHDILWCSKLKKNKIPEYNRFLRNSTHIACVTLCEVINDSHLKKHTKEIWTCEKSENVTTRFFFVYDRNSETPQRKTTDYVDTERPKYADQFFSTLNYYSSLYS</sequence>
<evidence type="ECO:0000313" key="8">
    <source>
        <dbReference type="EnsemblMetazoa" id="BGLB033609-PA"/>
    </source>
</evidence>
<dbReference type="InterPro" id="IPR012317">
    <property type="entry name" value="Poly(ADP-ribose)pol_cat_dom"/>
</dbReference>
<dbReference type="GO" id="GO:0016779">
    <property type="term" value="F:nucleotidyltransferase activity"/>
    <property type="evidence" value="ECO:0007669"/>
    <property type="project" value="UniProtKB-KW"/>
</dbReference>
<accession>A0A2C9LPU9</accession>
<evidence type="ECO:0000256" key="1">
    <source>
        <dbReference type="ARBA" id="ARBA00022676"/>
    </source>
</evidence>
<dbReference type="STRING" id="6526.A0A2C9LPU9"/>
<dbReference type="Pfam" id="PF00644">
    <property type="entry name" value="PARP"/>
    <property type="match status" value="1"/>
</dbReference>
<organism evidence="8 9">
    <name type="scientific">Biomphalaria glabrata</name>
    <name type="common">Bloodfluke planorb</name>
    <name type="synonym">Freshwater snail</name>
    <dbReference type="NCBI Taxonomy" id="6526"/>
    <lineage>
        <taxon>Eukaryota</taxon>
        <taxon>Metazoa</taxon>
        <taxon>Spiralia</taxon>
        <taxon>Lophotrochozoa</taxon>
        <taxon>Mollusca</taxon>
        <taxon>Gastropoda</taxon>
        <taxon>Heterobranchia</taxon>
        <taxon>Euthyneura</taxon>
        <taxon>Panpulmonata</taxon>
        <taxon>Hygrophila</taxon>
        <taxon>Lymnaeoidea</taxon>
        <taxon>Planorbidae</taxon>
        <taxon>Biomphalaria</taxon>
    </lineage>
</organism>
<keyword evidence="2 6" id="KW-0808">Transferase</keyword>
<feature type="domain" description="PARP catalytic" evidence="7">
    <location>
        <begin position="342"/>
        <end position="575"/>
    </location>
</feature>
<dbReference type="SUPFAM" id="SSF56399">
    <property type="entry name" value="ADP-ribosylation"/>
    <property type="match status" value="1"/>
</dbReference>
<dbReference type="EC" id="2.4.2.-" evidence="6"/>
<keyword evidence="3" id="KW-0548">Nucleotidyltransferase</keyword>
<dbReference type="RefSeq" id="XP_013082185.2">
    <property type="nucleotide sequence ID" value="XM_013226731.2"/>
</dbReference>
<gene>
    <name evidence="8" type="primary">106067544</name>
</gene>
<proteinExistence type="inferred from homology"/>
<dbReference type="OrthoDB" id="109543at2759"/>
<dbReference type="EnsemblMetazoa" id="BGLB033609-RC">
    <property type="protein sequence ID" value="BGLB033609-PC"/>
    <property type="gene ID" value="BGLB033609"/>
</dbReference>
<evidence type="ECO:0000256" key="5">
    <source>
        <dbReference type="ARBA" id="ARBA00024347"/>
    </source>
</evidence>
<dbReference type="VEuPathDB" id="VectorBase:BGLAX_046019"/>
<dbReference type="AlphaFoldDB" id="A0A2C9LPU9"/>
<evidence type="ECO:0000256" key="6">
    <source>
        <dbReference type="RuleBase" id="RU362114"/>
    </source>
</evidence>
<keyword evidence="1 6" id="KW-0328">Glycosyltransferase</keyword>
<dbReference type="PROSITE" id="PS51059">
    <property type="entry name" value="PARP_CATALYTIC"/>
    <property type="match status" value="1"/>
</dbReference>
<dbReference type="EnsemblMetazoa" id="BGLB033609-RB">
    <property type="protein sequence ID" value="BGLB033609-PB"/>
    <property type="gene ID" value="BGLB033609"/>
</dbReference>
<dbReference type="VEuPathDB" id="VectorBase:BGLB033609"/>
<evidence type="ECO:0000256" key="4">
    <source>
        <dbReference type="ARBA" id="ARBA00023027"/>
    </source>
</evidence>
<name>A0A2C9LPU9_BIOGL</name>
<evidence type="ECO:0000313" key="9">
    <source>
        <dbReference type="Proteomes" id="UP000076420"/>
    </source>
</evidence>
<dbReference type="RefSeq" id="XP_013082186.2">
    <property type="nucleotide sequence ID" value="XM_013226732.2"/>
</dbReference>
<dbReference type="GO" id="GO:0003950">
    <property type="term" value="F:NAD+ poly-ADP-ribosyltransferase activity"/>
    <property type="evidence" value="ECO:0007669"/>
    <property type="project" value="UniProtKB-UniRule"/>
</dbReference>